<organism evidence="4 5">
    <name type="scientific">bacterium (Candidatus Gribaldobacteria) CG08_land_8_20_14_0_20_39_15</name>
    <dbReference type="NCBI Taxonomy" id="2014273"/>
    <lineage>
        <taxon>Bacteria</taxon>
        <taxon>Candidatus Gribaldobacteria</taxon>
    </lineage>
</organism>
<dbReference type="Proteomes" id="UP000229784">
    <property type="component" value="Unassembled WGS sequence"/>
</dbReference>
<feature type="coiled-coil region" evidence="1">
    <location>
        <begin position="286"/>
        <end position="341"/>
    </location>
</feature>
<name>A0A2M6XU69_9BACT</name>
<feature type="transmembrane region" description="Helical" evidence="3">
    <location>
        <begin position="666"/>
        <end position="691"/>
    </location>
</feature>
<protein>
    <submittedName>
        <fullName evidence="4">Uncharacterized protein</fullName>
    </submittedName>
</protein>
<proteinExistence type="predicted"/>
<feature type="region of interest" description="Disordered" evidence="2">
    <location>
        <begin position="710"/>
        <end position="741"/>
    </location>
</feature>
<feature type="compositionally biased region" description="Low complexity" evidence="2">
    <location>
        <begin position="731"/>
        <end position="741"/>
    </location>
</feature>
<feature type="compositionally biased region" description="Low complexity" evidence="2">
    <location>
        <begin position="81"/>
        <end position="98"/>
    </location>
</feature>
<dbReference type="AlphaFoldDB" id="A0A2M6XU69"/>
<evidence type="ECO:0000256" key="3">
    <source>
        <dbReference type="SAM" id="Phobius"/>
    </source>
</evidence>
<evidence type="ECO:0000256" key="2">
    <source>
        <dbReference type="SAM" id="MobiDB-lite"/>
    </source>
</evidence>
<evidence type="ECO:0000256" key="1">
    <source>
        <dbReference type="SAM" id="Coils"/>
    </source>
</evidence>
<sequence>MEDDLRRLQGEQAQTVRETMVRGRLKMVSPRLAEAGETQEKKTETLATSLAQGSFLLKLKNSFARFKRKKSDLRFGKARESFQPPSQVISQSSPQVSRPQVVFSTTETKPSPAPLKKGLASGLRLGERIIEANKEEPEAESLESKRTTQPQVLAPKPLTQEQISQPKILPEGAQLPISSPLPVVPVSSDIQPLPDNLRAEPYAIDDLEERLKEKSRLQQEKSELDAKLQVFWPQRRPLELKIAVLREERQAFSKSLSPFAVKDAQLRAQTRDITEKEKKAQSPQERHQLEEQRWALEQQRQGLEKQKWAQEEKIDAKDAEIKAAELQLEAVLTQEADLRQRKEAVVEGLEKIVLAQERLMLNDKLSALDLQRRGLGKDIFALKAEEDLFKKKLEEISDKERIFEAQETSLEETYEKAASFKEKKEIEQNRWRLAEQRKDAEEKRWEIEKKIEKNKEQADILKLNSNEILRKQIAREIRAQEIDILLRQAFSQAENILKIRHQQKDRIEAAQKQEIEIRSEQDKPWLPFLKKTISDEAASFQSEDVIASPKPTPADSEVLSTFEAQSAAKIRQKVEEREKEKKLALIQQRAEDQRGSLVVPKIKGSISKADVLFKLLQISPDEQANRERFLARLAGRTPLFAVSSKKEGKEIIFRPLVKKSSFFEKILARFLFLLIIFAVVATIIALVYFYVILPKPEIHFPLPPVLPGAGNEATTSPPSTSTLPEIEFPAGSTSTESGLSTTTGEAPVIPTLVASTSVVVLPEPLIPIEKTTTLEFTTSTEIAGLLKKALEDNQGDNLNRLIFQTKDQTVLNLPDFLAAFKVALPAAIGDLLETDGLLLVSGQGLSSRFGFIVSVKDAAALPSVLRGWETNMEKDWSGLWSVLGKTKPALTPYFLNAKYKNMSFRYQTFTKQDFGICYCVLDDYFVIATSYAQMKLILEKVKGITP</sequence>
<evidence type="ECO:0000313" key="4">
    <source>
        <dbReference type="EMBL" id="PIU15133.1"/>
    </source>
</evidence>
<reference evidence="5" key="1">
    <citation type="submission" date="2017-09" db="EMBL/GenBank/DDBJ databases">
        <title>Depth-based differentiation of microbial function through sediment-hosted aquifers and enrichment of novel symbionts in the deep terrestrial subsurface.</title>
        <authorList>
            <person name="Probst A.J."/>
            <person name="Ladd B."/>
            <person name="Jarett J.K."/>
            <person name="Geller-Mcgrath D.E."/>
            <person name="Sieber C.M.K."/>
            <person name="Emerson J.B."/>
            <person name="Anantharaman K."/>
            <person name="Thomas B.C."/>
            <person name="Malmstrom R."/>
            <person name="Stieglmeier M."/>
            <person name="Klingl A."/>
            <person name="Woyke T."/>
            <person name="Ryan C.M."/>
            <person name="Banfield J.F."/>
        </authorList>
    </citation>
    <scope>NUCLEOTIDE SEQUENCE [LARGE SCALE GENOMIC DNA]</scope>
</reference>
<keyword evidence="1" id="KW-0175">Coiled coil</keyword>
<keyword evidence="3" id="KW-0472">Membrane</keyword>
<gene>
    <name evidence="4" type="ORF">COT20_02115</name>
</gene>
<comment type="caution">
    <text evidence="4">The sequence shown here is derived from an EMBL/GenBank/DDBJ whole genome shotgun (WGS) entry which is preliminary data.</text>
</comment>
<accession>A0A2M6XU69</accession>
<feature type="coiled-coil region" evidence="1">
    <location>
        <begin position="410"/>
        <end position="457"/>
    </location>
</feature>
<evidence type="ECO:0000313" key="5">
    <source>
        <dbReference type="Proteomes" id="UP000229784"/>
    </source>
</evidence>
<keyword evidence="3" id="KW-0812">Transmembrane</keyword>
<feature type="region of interest" description="Disordered" evidence="2">
    <location>
        <begin position="76"/>
        <end position="98"/>
    </location>
</feature>
<dbReference type="EMBL" id="PEXQ01000051">
    <property type="protein sequence ID" value="PIU15133.1"/>
    <property type="molecule type" value="Genomic_DNA"/>
</dbReference>
<feature type="compositionally biased region" description="Low complexity" evidence="2">
    <location>
        <begin position="714"/>
        <end position="724"/>
    </location>
</feature>
<keyword evidence="3" id="KW-1133">Transmembrane helix</keyword>